<dbReference type="WBParaSite" id="JU765_v2.g18291.t1">
    <property type="protein sequence ID" value="JU765_v2.g18291.t1"/>
    <property type="gene ID" value="JU765_v2.g18291"/>
</dbReference>
<sequence>MAAGDATYCVEDESSIELQDEVEAVSTPVKLEMTAECIKTYLTPTSLAQRRLQDKQLFMDMHEYDIRVNNIKILEVTVLRFSFEAIPQFVVCPIPECIQMVKKTIPHAPKRGIPPKVQTDEPAQINGNRVVLNPN</sequence>
<evidence type="ECO:0000313" key="2">
    <source>
        <dbReference type="WBParaSite" id="JU765_v2.g18291.t1"/>
    </source>
</evidence>
<dbReference type="Proteomes" id="UP000887576">
    <property type="component" value="Unplaced"/>
</dbReference>
<proteinExistence type="predicted"/>
<protein>
    <submittedName>
        <fullName evidence="2">Uncharacterized protein</fullName>
    </submittedName>
</protein>
<accession>A0AC34QPV7</accession>
<name>A0AC34QPV7_9BILA</name>
<organism evidence="1 2">
    <name type="scientific">Panagrolaimus sp. JU765</name>
    <dbReference type="NCBI Taxonomy" id="591449"/>
    <lineage>
        <taxon>Eukaryota</taxon>
        <taxon>Metazoa</taxon>
        <taxon>Ecdysozoa</taxon>
        <taxon>Nematoda</taxon>
        <taxon>Chromadorea</taxon>
        <taxon>Rhabditida</taxon>
        <taxon>Tylenchina</taxon>
        <taxon>Panagrolaimomorpha</taxon>
        <taxon>Panagrolaimoidea</taxon>
        <taxon>Panagrolaimidae</taxon>
        <taxon>Panagrolaimus</taxon>
    </lineage>
</organism>
<reference evidence="2" key="1">
    <citation type="submission" date="2022-11" db="UniProtKB">
        <authorList>
            <consortium name="WormBaseParasite"/>
        </authorList>
    </citation>
    <scope>IDENTIFICATION</scope>
</reference>
<evidence type="ECO:0000313" key="1">
    <source>
        <dbReference type="Proteomes" id="UP000887576"/>
    </source>
</evidence>